<accession>A0ABY7AKI2</accession>
<proteinExistence type="predicted"/>
<reference evidence="1" key="1">
    <citation type="submission" date="2022-10" db="EMBL/GenBank/DDBJ databases">
        <title>Catenovulum adriacola sp. nov. isolated in the Harbour of Susak.</title>
        <authorList>
            <person name="Schoch T."/>
            <person name="Reich S.J."/>
            <person name="Stoeferle S."/>
            <person name="Flaiz M."/>
            <person name="Kazda M."/>
            <person name="Riedel C.U."/>
            <person name="Duerre P."/>
        </authorList>
    </citation>
    <scope>NUCLEOTIDE SEQUENCE</scope>
    <source>
        <strain evidence="1">TS8</strain>
    </source>
</reference>
<evidence type="ECO:0000313" key="1">
    <source>
        <dbReference type="EMBL" id="WAJ69743.1"/>
    </source>
</evidence>
<protein>
    <submittedName>
        <fullName evidence="1">DUF6387 family protein</fullName>
    </submittedName>
</protein>
<organism evidence="1 2">
    <name type="scientific">Catenovulum adriaticum</name>
    <dbReference type="NCBI Taxonomy" id="2984846"/>
    <lineage>
        <taxon>Bacteria</taxon>
        <taxon>Pseudomonadati</taxon>
        <taxon>Pseudomonadota</taxon>
        <taxon>Gammaproteobacteria</taxon>
        <taxon>Alteromonadales</taxon>
        <taxon>Alteromonadaceae</taxon>
        <taxon>Catenovulum</taxon>
    </lineage>
</organism>
<name>A0ABY7AKI2_9ALTE</name>
<keyword evidence="2" id="KW-1185">Reference proteome</keyword>
<dbReference type="Proteomes" id="UP001163726">
    <property type="component" value="Chromosome"/>
</dbReference>
<dbReference type="Pfam" id="PF19924">
    <property type="entry name" value="DUF6387"/>
    <property type="match status" value="1"/>
</dbReference>
<sequence>MAKRVKDLPEWFNMGNYSECNKLRSNDWSIELSWRYRYFASLDRLFKLADIAAKPGISKEKLDTFKHEIESLLEVLEVYVGSYVGNNPRQFNIADNSKDETCHGISEMYFDQAISLGKFCENKLLENGDMVDCFEQVEEALHKSMPELVFVKSLLGTAVESNPLNLHALSENPDNDPLEHLNKNEQIFIVDYTLPESVLLASFSKKIKALKEKRGVPESNKFNIQALLKACAKYKVLPYIDLMLHEILYQEKIPRNLINNALFTQHDGTQYTIEKHTIPLVKKIFNKQFLGQLSDFND</sequence>
<dbReference type="InterPro" id="IPR045664">
    <property type="entry name" value="DUF6387"/>
</dbReference>
<dbReference type="RefSeq" id="WP_268074027.1">
    <property type="nucleotide sequence ID" value="NZ_CP109965.1"/>
</dbReference>
<evidence type="ECO:0000313" key="2">
    <source>
        <dbReference type="Proteomes" id="UP001163726"/>
    </source>
</evidence>
<dbReference type="EMBL" id="CP109965">
    <property type="protein sequence ID" value="WAJ69743.1"/>
    <property type="molecule type" value="Genomic_DNA"/>
</dbReference>
<gene>
    <name evidence="1" type="ORF">OLW01_11340</name>
</gene>